<evidence type="ECO:0000256" key="4">
    <source>
        <dbReference type="ARBA" id="ARBA00022989"/>
    </source>
</evidence>
<dbReference type="Proteomes" id="UP000621492">
    <property type="component" value="Unassembled WGS sequence"/>
</dbReference>
<keyword evidence="9" id="KW-1185">Reference proteome</keyword>
<keyword evidence="5 6" id="KW-0472">Membrane</keyword>
<feature type="transmembrane region" description="Helical" evidence="6">
    <location>
        <begin position="282"/>
        <end position="304"/>
    </location>
</feature>
<feature type="transmembrane region" description="Helical" evidence="6">
    <location>
        <begin position="110"/>
        <end position="133"/>
    </location>
</feature>
<evidence type="ECO:0000256" key="6">
    <source>
        <dbReference type="PIRNR" id="PIRNR018968"/>
    </source>
</evidence>
<proteinExistence type="inferred from homology"/>
<dbReference type="InterPro" id="IPR003838">
    <property type="entry name" value="ABC3_permease_C"/>
</dbReference>
<dbReference type="Pfam" id="PF02687">
    <property type="entry name" value="FtsX"/>
    <property type="match status" value="1"/>
</dbReference>
<keyword evidence="6" id="KW-0813">Transport</keyword>
<feature type="transmembrane region" description="Helical" evidence="6">
    <location>
        <begin position="196"/>
        <end position="217"/>
    </location>
</feature>
<sequence>MTFKQFAFNNVKRNTRQYLSYFLSCMFAVTVFFMYAVVVFHPDIKGTEFRDIVQLAIILSEIIIYGFSFLFVLFSTGAFIKSRKKEYGLLTTLGISKSQLNRMLMLENTIIGVASIVSGLLLGALLTKLFLMVFSQVLGINQILPFYLSLKAIGLTAVLFFIMFELNSLAVVWTLRTNSIMEVFRGSRGPKKAPKFSSFLSILGVCFVGIGYYLAYVSDVYTIFIYMIPILLFVVLGTYLLFTQFSIAFIQLLKRKKGLYFKNLNLLTVADLAYKLKDNAAILFMVTTLSAVALTASGVLFSLFHGVEAEAERFVPQDVSLISKGENNLEAFQKEVAFIENSFKKKDIAFAQKQVQSVQTKLGSGNDYWNDVHVQIYAYSDYQAISRLHGKNVPFHVNSEEAIVLFPEYARQTNRWALPSELTIAAKNKSVRLPVEPAMSNLNSTIYSSFNIVVSDQLFEQFRQTAAESEIINAYSMNIPNWTSYIPETEQILSNIDSEEVYPDSQADYYLKMKDGMAYLFFFGIFISVLFFLAAGSILYFRMYRDIDNDLHHYHSLYRIGLTDQEMRKIATRQLVFLFFIPFLVAVVHAAFAFKALQNMIAASVLVPSMIIILFFFVVHLINFFFIRNVYTAKLKKVM</sequence>
<dbReference type="GO" id="GO:0055085">
    <property type="term" value="P:transmembrane transport"/>
    <property type="evidence" value="ECO:0007669"/>
    <property type="project" value="UniProtKB-UniRule"/>
</dbReference>
<evidence type="ECO:0000313" key="8">
    <source>
        <dbReference type="EMBL" id="GGB57766.1"/>
    </source>
</evidence>
<feature type="transmembrane region" description="Helical" evidence="6">
    <location>
        <begin position="600"/>
        <end position="627"/>
    </location>
</feature>
<feature type="transmembrane region" description="Helical" evidence="6">
    <location>
        <begin position="52"/>
        <end position="80"/>
    </location>
</feature>
<dbReference type="InterPro" id="IPR027022">
    <property type="entry name" value="ABC_permease_BceB-typ"/>
</dbReference>
<dbReference type="PANTHER" id="PTHR46795:SF1">
    <property type="entry name" value="ABC TRANSPORTER PERMEASE PROTEIN"/>
    <property type="match status" value="1"/>
</dbReference>
<feature type="transmembrane region" description="Helical" evidence="6">
    <location>
        <begin position="517"/>
        <end position="541"/>
    </location>
</feature>
<reference evidence="8" key="1">
    <citation type="journal article" date="2014" name="Int. J. Syst. Evol. Microbiol.">
        <title>Complete genome sequence of Corynebacterium casei LMG S-19264T (=DSM 44701T), isolated from a smear-ripened cheese.</title>
        <authorList>
            <consortium name="US DOE Joint Genome Institute (JGI-PGF)"/>
            <person name="Walter F."/>
            <person name="Albersmeier A."/>
            <person name="Kalinowski J."/>
            <person name="Ruckert C."/>
        </authorList>
    </citation>
    <scope>NUCLEOTIDE SEQUENCE</scope>
    <source>
        <strain evidence="8">CGMCC 1.15454</strain>
    </source>
</reference>
<dbReference type="InterPro" id="IPR052536">
    <property type="entry name" value="ABC-4_Integral_Memb_Prot"/>
</dbReference>
<comment type="caution">
    <text evidence="8">The sequence shown here is derived from an EMBL/GenBank/DDBJ whole genome shotgun (WGS) entry which is preliminary data.</text>
</comment>
<dbReference type="PANTHER" id="PTHR46795">
    <property type="entry name" value="ABC TRANSPORTER PERMEASE-RELATED-RELATED"/>
    <property type="match status" value="1"/>
</dbReference>
<evidence type="ECO:0000313" key="9">
    <source>
        <dbReference type="Proteomes" id="UP000621492"/>
    </source>
</evidence>
<evidence type="ECO:0000259" key="7">
    <source>
        <dbReference type="Pfam" id="PF02687"/>
    </source>
</evidence>
<dbReference type="EMBL" id="BMJD01000047">
    <property type="protein sequence ID" value="GGB57766.1"/>
    <property type="molecule type" value="Genomic_DNA"/>
</dbReference>
<gene>
    <name evidence="8" type="primary">yvcS</name>
    <name evidence="8" type="ORF">GCM10011409_39090</name>
</gene>
<feature type="transmembrane region" description="Helical" evidence="6">
    <location>
        <begin position="223"/>
        <end position="253"/>
    </location>
</feature>
<feature type="transmembrane region" description="Helical" evidence="6">
    <location>
        <begin position="153"/>
        <end position="175"/>
    </location>
</feature>
<organism evidence="8 9">
    <name type="scientific">Lentibacillus populi</name>
    <dbReference type="NCBI Taxonomy" id="1827502"/>
    <lineage>
        <taxon>Bacteria</taxon>
        <taxon>Bacillati</taxon>
        <taxon>Bacillota</taxon>
        <taxon>Bacilli</taxon>
        <taxon>Bacillales</taxon>
        <taxon>Bacillaceae</taxon>
        <taxon>Lentibacillus</taxon>
    </lineage>
</organism>
<dbReference type="AlphaFoldDB" id="A0A9W5U222"/>
<comment type="similarity">
    <text evidence="6">Belongs to the ABC-4 integral membrane protein family.</text>
</comment>
<keyword evidence="4 6" id="KW-1133">Transmembrane helix</keyword>
<keyword evidence="2 6" id="KW-1003">Cell membrane</keyword>
<comment type="subcellular location">
    <subcellularLocation>
        <location evidence="1 6">Cell membrane</location>
        <topology evidence="1 6">Multi-pass membrane protein</topology>
    </subcellularLocation>
</comment>
<evidence type="ECO:0000256" key="2">
    <source>
        <dbReference type="ARBA" id="ARBA00022475"/>
    </source>
</evidence>
<name>A0A9W5U222_9BACI</name>
<accession>A0A9W5U222</accession>
<evidence type="ECO:0000256" key="5">
    <source>
        <dbReference type="ARBA" id="ARBA00023136"/>
    </source>
</evidence>
<dbReference type="RefSeq" id="WP_155555541.1">
    <property type="nucleotide sequence ID" value="NZ_BMJD01000047.1"/>
</dbReference>
<evidence type="ECO:0000256" key="1">
    <source>
        <dbReference type="ARBA" id="ARBA00004651"/>
    </source>
</evidence>
<dbReference type="PIRSF" id="PIRSF018968">
    <property type="entry name" value="ABC_permease_BceB"/>
    <property type="match status" value="1"/>
</dbReference>
<feature type="transmembrane region" description="Helical" evidence="6">
    <location>
        <begin position="575"/>
        <end position="594"/>
    </location>
</feature>
<evidence type="ECO:0000256" key="3">
    <source>
        <dbReference type="ARBA" id="ARBA00022692"/>
    </source>
</evidence>
<protein>
    <submittedName>
        <fullName evidence="8">ABC transporter permease YvcS</fullName>
    </submittedName>
</protein>
<keyword evidence="3 6" id="KW-0812">Transmembrane</keyword>
<feature type="transmembrane region" description="Helical" evidence="6">
    <location>
        <begin position="21"/>
        <end position="40"/>
    </location>
</feature>
<reference evidence="8" key="2">
    <citation type="submission" date="2020-09" db="EMBL/GenBank/DDBJ databases">
        <authorList>
            <person name="Sun Q."/>
            <person name="Zhou Y."/>
        </authorList>
    </citation>
    <scope>NUCLEOTIDE SEQUENCE</scope>
    <source>
        <strain evidence="8">CGMCC 1.15454</strain>
    </source>
</reference>
<feature type="domain" description="ABC3 transporter permease C-terminal" evidence="7">
    <location>
        <begin position="63"/>
        <end position="173"/>
    </location>
</feature>
<dbReference type="GO" id="GO:0005886">
    <property type="term" value="C:plasma membrane"/>
    <property type="evidence" value="ECO:0007669"/>
    <property type="project" value="UniProtKB-SubCell"/>
</dbReference>